<name>A0A6N6WI90_9BURK</name>
<protein>
    <submittedName>
        <fullName evidence="1">Uncharacterized protein</fullName>
    </submittedName>
</protein>
<organism evidence="1 2">
    <name type="scientific">Paraburkholderia madseniana</name>
    <dbReference type="NCBI Taxonomy" id="2599607"/>
    <lineage>
        <taxon>Bacteria</taxon>
        <taxon>Pseudomonadati</taxon>
        <taxon>Pseudomonadota</taxon>
        <taxon>Betaproteobacteria</taxon>
        <taxon>Burkholderiales</taxon>
        <taxon>Burkholderiaceae</taxon>
        <taxon>Paraburkholderia</taxon>
    </lineage>
</organism>
<dbReference type="EMBL" id="VOSW01000012">
    <property type="protein sequence ID" value="KAE8760397.1"/>
    <property type="molecule type" value="Genomic_DNA"/>
</dbReference>
<accession>A0A6N6WI90</accession>
<dbReference type="AlphaFoldDB" id="A0A6N6WI90"/>
<evidence type="ECO:0000313" key="2">
    <source>
        <dbReference type="Proteomes" id="UP000463700"/>
    </source>
</evidence>
<comment type="caution">
    <text evidence="1">The sequence shown here is derived from an EMBL/GenBank/DDBJ whole genome shotgun (WGS) entry which is preliminary data.</text>
</comment>
<reference evidence="1 2" key="1">
    <citation type="journal article" date="2020" name="Int. J. Syst. Evol. Microbiol.">
        <title>Paraburkholderia madseniana sp. nov., a phenolic acid-degrading bacterium isolated from acidic forest soil.</title>
        <authorList>
            <person name="Wilhelm R.C."/>
            <person name="Murphy S.J.L."/>
            <person name="Feriancek N.M."/>
            <person name="Karasz D.C."/>
            <person name="DeRito C.M."/>
            <person name="Newman J.D."/>
            <person name="Buckley D.H."/>
        </authorList>
    </citation>
    <scope>NUCLEOTIDE SEQUENCE [LARGE SCALE GENOMIC DNA]</scope>
    <source>
        <strain evidence="1 2">RP11</strain>
    </source>
</reference>
<gene>
    <name evidence="1" type="ORF">FSO04_08790</name>
</gene>
<evidence type="ECO:0000313" key="1">
    <source>
        <dbReference type="EMBL" id="KAE8760397.1"/>
    </source>
</evidence>
<dbReference type="Proteomes" id="UP000463700">
    <property type="component" value="Unassembled WGS sequence"/>
</dbReference>
<dbReference type="RefSeq" id="WP_154559305.1">
    <property type="nucleotide sequence ID" value="NZ_VOSW01000012.1"/>
</dbReference>
<sequence length="203" mass="20910">MAINVTAVASVVCVLDTRDINSGTIVIVANANALIHNALARWPRPACVTSVAAPLTSSTHAAPLMLAVSRRAAPPTLVTNTRAAQLTLAVSPRAAPPMLAINTRATQPTPAINPRTVLLAHAIRPCTAAPAPAPAPAISMRATPPSFEVSRRTTLHAVAGRTHAASATRAAASRARRAIESALAAAMIRGLAVFDAVLVTLRR</sequence>
<proteinExistence type="predicted"/>